<evidence type="ECO:0000256" key="9">
    <source>
        <dbReference type="ARBA" id="ARBA00022960"/>
    </source>
</evidence>
<evidence type="ECO:0000256" key="12">
    <source>
        <dbReference type="ARBA" id="ARBA00023136"/>
    </source>
</evidence>
<dbReference type="STRING" id="1798382.A3D77_00860"/>
<keyword evidence="14" id="KW-0961">Cell wall biogenesis/degradation</keyword>
<keyword evidence="11 16" id="KW-1133">Transmembrane helix</keyword>
<keyword evidence="12 16" id="KW-0472">Membrane</keyword>
<proteinExistence type="inferred from homology"/>
<keyword evidence="6 16" id="KW-0812">Transmembrane</keyword>
<feature type="domain" description="Penicillin-binding protein dimerisation" evidence="18">
    <location>
        <begin position="123"/>
        <end position="205"/>
    </location>
</feature>
<dbReference type="Pfam" id="PF00905">
    <property type="entry name" value="Transpeptidase"/>
    <property type="match status" value="1"/>
</dbReference>
<evidence type="ECO:0000256" key="11">
    <source>
        <dbReference type="ARBA" id="ARBA00022989"/>
    </source>
</evidence>
<evidence type="ECO:0000256" key="5">
    <source>
        <dbReference type="ARBA" id="ARBA00022475"/>
    </source>
</evidence>
<comment type="subcellular location">
    <subcellularLocation>
        <location evidence="2">Cell membrane</location>
    </subcellularLocation>
    <subcellularLocation>
        <location evidence="1">Membrane</location>
        <topology evidence="1">Single-pass membrane protein</topology>
    </subcellularLocation>
</comment>
<feature type="transmembrane region" description="Helical" evidence="16">
    <location>
        <begin position="39"/>
        <end position="58"/>
    </location>
</feature>
<dbReference type="AlphaFoldDB" id="A0A1F5ZNU0"/>
<keyword evidence="13 15" id="KW-0046">Antibiotic resistance</keyword>
<keyword evidence="8 15" id="KW-0378">Hydrolase</keyword>
<dbReference type="GO" id="GO:0017001">
    <property type="term" value="P:antibiotic catabolic process"/>
    <property type="evidence" value="ECO:0007669"/>
    <property type="project" value="InterPro"/>
</dbReference>
<reference evidence="19 20" key="1">
    <citation type="journal article" date="2016" name="Nat. Commun.">
        <title>Thousands of microbial genomes shed light on interconnected biogeochemical processes in an aquifer system.</title>
        <authorList>
            <person name="Anantharaman K."/>
            <person name="Brown C.T."/>
            <person name="Hug L.A."/>
            <person name="Sharon I."/>
            <person name="Castelle C.J."/>
            <person name="Probst A.J."/>
            <person name="Thomas B.C."/>
            <person name="Singh A."/>
            <person name="Wilkins M.J."/>
            <person name="Karaoz U."/>
            <person name="Brodie E.L."/>
            <person name="Williams K.H."/>
            <person name="Hubbard S.S."/>
            <person name="Banfield J.F."/>
        </authorList>
    </citation>
    <scope>NUCLEOTIDE SEQUENCE [LARGE SCALE GENOMIC DNA]</scope>
</reference>
<dbReference type="Pfam" id="PF03717">
    <property type="entry name" value="PBP_dimer"/>
    <property type="match status" value="1"/>
</dbReference>
<dbReference type="InterPro" id="IPR012338">
    <property type="entry name" value="Beta-lactam/transpept-like"/>
</dbReference>
<dbReference type="GO" id="GO:0008658">
    <property type="term" value="F:penicillin binding"/>
    <property type="evidence" value="ECO:0007669"/>
    <property type="project" value="InterPro"/>
</dbReference>
<dbReference type="PROSITE" id="PS00337">
    <property type="entry name" value="BETA_LACTAMASE_D"/>
    <property type="match status" value="1"/>
</dbReference>
<dbReference type="GO" id="GO:0005886">
    <property type="term" value="C:plasma membrane"/>
    <property type="evidence" value="ECO:0007669"/>
    <property type="project" value="TreeGrafter"/>
</dbReference>
<dbReference type="Gene3D" id="3.40.710.10">
    <property type="entry name" value="DD-peptidase/beta-lactamase superfamily"/>
    <property type="match status" value="1"/>
</dbReference>
<evidence type="ECO:0000259" key="17">
    <source>
        <dbReference type="Pfam" id="PF00905"/>
    </source>
</evidence>
<evidence type="ECO:0000313" key="19">
    <source>
        <dbReference type="EMBL" id="OGG14043.1"/>
    </source>
</evidence>
<dbReference type="InterPro" id="IPR001460">
    <property type="entry name" value="PCN-bd_Tpept"/>
</dbReference>
<evidence type="ECO:0000256" key="8">
    <source>
        <dbReference type="ARBA" id="ARBA00022801"/>
    </source>
</evidence>
<evidence type="ECO:0000256" key="3">
    <source>
        <dbReference type="ARBA" id="ARBA00007898"/>
    </source>
</evidence>
<evidence type="ECO:0000256" key="13">
    <source>
        <dbReference type="ARBA" id="ARBA00023251"/>
    </source>
</evidence>
<dbReference type="Proteomes" id="UP000176923">
    <property type="component" value="Unassembled WGS sequence"/>
</dbReference>
<dbReference type="InterPro" id="IPR050515">
    <property type="entry name" value="Beta-lactam/transpept"/>
</dbReference>
<comment type="similarity">
    <text evidence="3 15">Belongs to the class-D beta-lactamase family.</text>
</comment>
<gene>
    <name evidence="19" type="ORF">A3D77_00860</name>
</gene>
<name>A0A1F5ZNU0_9BACT</name>
<evidence type="ECO:0000256" key="15">
    <source>
        <dbReference type="RuleBase" id="RU361140"/>
    </source>
</evidence>
<dbReference type="Gene3D" id="3.90.1310.10">
    <property type="entry name" value="Penicillin-binding protein 2a (Domain 2)"/>
    <property type="match status" value="1"/>
</dbReference>
<evidence type="ECO:0000313" key="20">
    <source>
        <dbReference type="Proteomes" id="UP000176923"/>
    </source>
</evidence>
<dbReference type="InterPro" id="IPR005311">
    <property type="entry name" value="PBP_dimer"/>
</dbReference>
<dbReference type="InterPro" id="IPR036138">
    <property type="entry name" value="PBP_dimer_sf"/>
</dbReference>
<comment type="catalytic activity">
    <reaction evidence="15">
        <text>a beta-lactam + H2O = a substituted beta-amino acid</text>
        <dbReference type="Rhea" id="RHEA:20401"/>
        <dbReference type="ChEBI" id="CHEBI:15377"/>
        <dbReference type="ChEBI" id="CHEBI:35627"/>
        <dbReference type="ChEBI" id="CHEBI:140347"/>
        <dbReference type="EC" id="3.5.2.6"/>
    </reaction>
</comment>
<dbReference type="SUPFAM" id="SSF56601">
    <property type="entry name" value="beta-lactamase/transpeptidase-like"/>
    <property type="match status" value="1"/>
</dbReference>
<evidence type="ECO:0000256" key="7">
    <source>
        <dbReference type="ARBA" id="ARBA00022729"/>
    </source>
</evidence>
<keyword evidence="7" id="KW-0732">Signal</keyword>
<evidence type="ECO:0000256" key="4">
    <source>
        <dbReference type="ARBA" id="ARBA00012865"/>
    </source>
</evidence>
<keyword evidence="5" id="KW-1003">Cell membrane</keyword>
<sequence>MSPKLGNIFSDNILAASHKKRTKVKGSKEFERETASRRFIAPVLLGAAFLILFLRLFYLTVISHDKYKAMAQNNRVRESVVPAPRGILYDRNNTPLVRNIPAFKTESGDLYFEKEPANPEGELQETVVREYVAGSSLSHVLGFVGEVGEDKAGKPSGKKDFKGSPIIFQPGDYIGKTGIEESYDNLLRGEDGRNLYEFDARGKKTRLLGKIDAVPGQSLTLTLDKELSEVAASALDGQKGAIIASVPQTGEILTLYSSPSFDPNSFIKGEGVDRLLLDPNLPLYNRAISGTYPPGSTFKIVSSIAGLESGILDKSTQFEDTGILRVGDFSFGNWYFLQYGRVEGLINVVRALARSNDIFFYKVAEGLGVDKLADWGVRFGMGKPLGIDIEGEVGGVMPDREWRKRVKNADWYLGDTYHVGIGQGDILTTPLQVNQWTNIIASNGKSCKPHLLKIRNSKSEIRNECVDLKLKKENIELVKEGMKQACDTGGTGWPLFEFKVKSLKLKVDERNFFDGGTASGSAEKLVKIPVACKTGTAEYGNPENHTHAWFTVFAPIENPQIAITVLVEGGGEGSSVAAPIAKKMLEEWFGGEEK</sequence>
<dbReference type="PANTHER" id="PTHR30627">
    <property type="entry name" value="PEPTIDOGLYCAN D,D-TRANSPEPTIDASE"/>
    <property type="match status" value="1"/>
</dbReference>
<evidence type="ECO:0000259" key="18">
    <source>
        <dbReference type="Pfam" id="PF03717"/>
    </source>
</evidence>
<keyword evidence="10" id="KW-0573">Peptidoglycan synthesis</keyword>
<dbReference type="GO" id="GO:0071555">
    <property type="term" value="P:cell wall organization"/>
    <property type="evidence" value="ECO:0007669"/>
    <property type="project" value="TreeGrafter"/>
</dbReference>
<dbReference type="PANTHER" id="PTHR30627:SF2">
    <property type="entry name" value="PEPTIDOGLYCAN D,D-TRANSPEPTIDASE MRDA"/>
    <property type="match status" value="1"/>
</dbReference>
<feature type="domain" description="Penicillin-binding protein transpeptidase" evidence="17">
    <location>
        <begin position="241"/>
        <end position="586"/>
    </location>
</feature>
<evidence type="ECO:0000256" key="2">
    <source>
        <dbReference type="ARBA" id="ARBA00004236"/>
    </source>
</evidence>
<organism evidence="19 20">
    <name type="scientific">Candidatus Gottesmanbacteria bacterium RIFCSPHIGHO2_02_FULL_39_11</name>
    <dbReference type="NCBI Taxonomy" id="1798382"/>
    <lineage>
        <taxon>Bacteria</taxon>
        <taxon>Candidatus Gottesmaniibacteriota</taxon>
    </lineage>
</organism>
<dbReference type="EMBL" id="MFJL01000029">
    <property type="protein sequence ID" value="OGG14043.1"/>
    <property type="molecule type" value="Genomic_DNA"/>
</dbReference>
<evidence type="ECO:0000256" key="10">
    <source>
        <dbReference type="ARBA" id="ARBA00022984"/>
    </source>
</evidence>
<evidence type="ECO:0000256" key="1">
    <source>
        <dbReference type="ARBA" id="ARBA00004167"/>
    </source>
</evidence>
<protein>
    <recommendedName>
        <fullName evidence="4 15">Beta-lactamase</fullName>
        <ecNumber evidence="4 15">3.5.2.6</ecNumber>
    </recommendedName>
</protein>
<dbReference type="InterPro" id="IPR002137">
    <property type="entry name" value="Beta-lactam_class-D_AS"/>
</dbReference>
<comment type="caution">
    <text evidence="19">The sequence shown here is derived from an EMBL/GenBank/DDBJ whole genome shotgun (WGS) entry which is preliminary data.</text>
</comment>
<dbReference type="GO" id="GO:0046677">
    <property type="term" value="P:response to antibiotic"/>
    <property type="evidence" value="ECO:0007669"/>
    <property type="project" value="UniProtKB-UniRule"/>
</dbReference>
<dbReference type="SUPFAM" id="SSF56519">
    <property type="entry name" value="Penicillin binding protein dimerisation domain"/>
    <property type="match status" value="1"/>
</dbReference>
<dbReference type="EC" id="3.5.2.6" evidence="4 15"/>
<evidence type="ECO:0000256" key="6">
    <source>
        <dbReference type="ARBA" id="ARBA00022692"/>
    </source>
</evidence>
<dbReference type="GO" id="GO:0008800">
    <property type="term" value="F:beta-lactamase activity"/>
    <property type="evidence" value="ECO:0007669"/>
    <property type="project" value="UniProtKB-UniRule"/>
</dbReference>
<evidence type="ECO:0000256" key="14">
    <source>
        <dbReference type="ARBA" id="ARBA00023316"/>
    </source>
</evidence>
<accession>A0A1F5ZNU0</accession>
<evidence type="ECO:0000256" key="16">
    <source>
        <dbReference type="SAM" id="Phobius"/>
    </source>
</evidence>
<keyword evidence="9" id="KW-0133">Cell shape</keyword>